<evidence type="ECO:0000313" key="1">
    <source>
        <dbReference type="EMBL" id="CAF5219510.1"/>
    </source>
</evidence>
<accession>A0A8S3JQ17</accession>
<dbReference type="EMBL" id="CAJOBI010348387">
    <property type="protein sequence ID" value="CAF5219510.1"/>
    <property type="molecule type" value="Genomic_DNA"/>
</dbReference>
<organism evidence="1 2">
    <name type="scientific">Rotaria magnacalcarata</name>
    <dbReference type="NCBI Taxonomy" id="392030"/>
    <lineage>
        <taxon>Eukaryota</taxon>
        <taxon>Metazoa</taxon>
        <taxon>Spiralia</taxon>
        <taxon>Gnathifera</taxon>
        <taxon>Rotifera</taxon>
        <taxon>Eurotatoria</taxon>
        <taxon>Bdelloidea</taxon>
        <taxon>Philodinida</taxon>
        <taxon>Philodinidae</taxon>
        <taxon>Rotaria</taxon>
    </lineage>
</organism>
<feature type="non-terminal residue" evidence="1">
    <location>
        <position position="1"/>
    </location>
</feature>
<reference evidence="1" key="1">
    <citation type="submission" date="2021-02" db="EMBL/GenBank/DDBJ databases">
        <authorList>
            <person name="Nowell W R."/>
        </authorList>
    </citation>
    <scope>NUCLEOTIDE SEQUENCE</scope>
</reference>
<comment type="caution">
    <text evidence="1">The sequence shown here is derived from an EMBL/GenBank/DDBJ whole genome shotgun (WGS) entry which is preliminary data.</text>
</comment>
<gene>
    <name evidence="1" type="ORF">SMN809_LOCUS81456</name>
</gene>
<proteinExistence type="predicted"/>
<dbReference type="AlphaFoldDB" id="A0A8S3JQ17"/>
<dbReference type="Proteomes" id="UP000676336">
    <property type="component" value="Unassembled WGS sequence"/>
</dbReference>
<evidence type="ECO:0000313" key="2">
    <source>
        <dbReference type="Proteomes" id="UP000676336"/>
    </source>
</evidence>
<protein>
    <submittedName>
        <fullName evidence="1">Uncharacterized protein</fullName>
    </submittedName>
</protein>
<sequence length="47" mass="5457">YLKYPCNDESFALANAIRVVYEFATGCRLNPTPPKRAWNPRPRALLY</sequence>
<name>A0A8S3JQ17_9BILA</name>